<dbReference type="EMBL" id="BMXB01000001">
    <property type="protein sequence ID" value="GHA25121.1"/>
    <property type="molecule type" value="Genomic_DNA"/>
</dbReference>
<dbReference type="InterPro" id="IPR058060">
    <property type="entry name" value="HYC_CC_PP"/>
</dbReference>
<evidence type="ECO:0000313" key="1">
    <source>
        <dbReference type="EMBL" id="GHA25121.1"/>
    </source>
</evidence>
<dbReference type="InterPro" id="IPR058512">
    <property type="entry name" value="DUF8199"/>
</dbReference>
<accession>A0A918VUY1</accession>
<keyword evidence="2" id="KW-1185">Reference proteome</keyword>
<evidence type="ECO:0000313" key="2">
    <source>
        <dbReference type="Proteomes" id="UP000610456"/>
    </source>
</evidence>
<comment type="caution">
    <text evidence="1">The sequence shown here is derived from an EMBL/GenBank/DDBJ whole genome shotgun (WGS) entry which is preliminary data.</text>
</comment>
<dbReference type="NCBIfam" id="NF047658">
    <property type="entry name" value="HYC_CC_PP"/>
    <property type="match status" value="1"/>
</dbReference>
<dbReference type="AlphaFoldDB" id="A0A918VUY1"/>
<dbReference type="Pfam" id="PF26622">
    <property type="entry name" value="DUF8199"/>
    <property type="match status" value="1"/>
</dbReference>
<reference evidence="1" key="2">
    <citation type="submission" date="2020-09" db="EMBL/GenBank/DDBJ databases">
        <authorList>
            <person name="Sun Q."/>
            <person name="Kim S."/>
        </authorList>
    </citation>
    <scope>NUCLEOTIDE SEQUENCE</scope>
    <source>
        <strain evidence="1">KCTC 12719</strain>
    </source>
</reference>
<reference evidence="1" key="1">
    <citation type="journal article" date="2014" name="Int. J. Syst. Evol. Microbiol.">
        <title>Complete genome sequence of Corynebacterium casei LMG S-19264T (=DSM 44701T), isolated from a smear-ripened cheese.</title>
        <authorList>
            <consortium name="US DOE Joint Genome Institute (JGI-PGF)"/>
            <person name="Walter F."/>
            <person name="Albersmeier A."/>
            <person name="Kalinowski J."/>
            <person name="Ruckert C."/>
        </authorList>
    </citation>
    <scope>NUCLEOTIDE SEQUENCE</scope>
    <source>
        <strain evidence="1">KCTC 12719</strain>
    </source>
</reference>
<name>A0A918VUY1_9FLAO</name>
<sequence>MGMFSPLTMKSTLRNIVSILMALVVLLSTLSFTVEKHFCGGLLMDLAVFSEAKSCVMGIHDHYNMATSMKKDHCCSNEKILVEGQDELKNSFLSLDFKQQVFLGAFANSYVSLFNYIPRQVPAYTFYSPPLLIHSIYLRDQVFLI</sequence>
<proteinExistence type="predicted"/>
<protein>
    <submittedName>
        <fullName evidence="1">Uncharacterized protein</fullName>
    </submittedName>
</protein>
<dbReference type="Proteomes" id="UP000610456">
    <property type="component" value="Unassembled WGS sequence"/>
</dbReference>
<organism evidence="1 2">
    <name type="scientific">Salinimicrobium marinum</name>
    <dbReference type="NCBI Taxonomy" id="680283"/>
    <lineage>
        <taxon>Bacteria</taxon>
        <taxon>Pseudomonadati</taxon>
        <taxon>Bacteroidota</taxon>
        <taxon>Flavobacteriia</taxon>
        <taxon>Flavobacteriales</taxon>
        <taxon>Flavobacteriaceae</taxon>
        <taxon>Salinimicrobium</taxon>
    </lineage>
</organism>
<gene>
    <name evidence="1" type="ORF">GCM10007103_02950</name>
</gene>